<keyword evidence="4" id="KW-1185">Reference proteome</keyword>
<feature type="compositionally biased region" description="Low complexity" evidence="1">
    <location>
        <begin position="67"/>
        <end position="124"/>
    </location>
</feature>
<keyword evidence="2" id="KW-1133">Transmembrane helix</keyword>
<evidence type="ECO:0000313" key="4">
    <source>
        <dbReference type="Proteomes" id="UP000317484"/>
    </source>
</evidence>
<feature type="compositionally biased region" description="Pro residues" evidence="1">
    <location>
        <begin position="125"/>
        <end position="143"/>
    </location>
</feature>
<proteinExistence type="predicted"/>
<sequence length="166" mass="16574">MHTATEPLPDGLLPDGLDTERLPVRSRHRAGRPGVRRRLAWVLGALALLLAVGGLAVLVAPAVTGPVGGAAPALPTAAVPTDPVARPASPHPSTSAPVTSTTVPAPVTVEPEPVAEVPVAVPSGAPVPPPPAAAPTPAAPEPPVACDERPGRGHGRGHGDREPRCP</sequence>
<feature type="compositionally biased region" description="Basic and acidic residues" evidence="1">
    <location>
        <begin position="146"/>
        <end position="166"/>
    </location>
</feature>
<gene>
    <name evidence="3" type="ORF">SAMN06273567_10676</name>
</gene>
<keyword evidence="2" id="KW-0812">Transmembrane</keyword>
<dbReference type="EMBL" id="FXTJ01000006">
    <property type="protein sequence ID" value="SMO88051.1"/>
    <property type="molecule type" value="Genomic_DNA"/>
</dbReference>
<evidence type="ECO:0000313" key="3">
    <source>
        <dbReference type="EMBL" id="SMO88051.1"/>
    </source>
</evidence>
<evidence type="ECO:0000256" key="1">
    <source>
        <dbReference type="SAM" id="MobiDB-lite"/>
    </source>
</evidence>
<feature type="transmembrane region" description="Helical" evidence="2">
    <location>
        <begin position="39"/>
        <end position="63"/>
    </location>
</feature>
<protein>
    <submittedName>
        <fullName evidence="3">Uncharacterized protein</fullName>
    </submittedName>
</protein>
<evidence type="ECO:0000256" key="2">
    <source>
        <dbReference type="SAM" id="Phobius"/>
    </source>
</evidence>
<feature type="region of interest" description="Disordered" evidence="1">
    <location>
        <begin position="1"/>
        <end position="20"/>
    </location>
</feature>
<feature type="compositionally biased region" description="Low complexity" evidence="1">
    <location>
        <begin position="7"/>
        <end position="16"/>
    </location>
</feature>
<dbReference type="RefSeq" id="WP_142459430.1">
    <property type="nucleotide sequence ID" value="NZ_FXTJ01000006.1"/>
</dbReference>
<accession>A0A521EXC5</accession>
<dbReference type="AlphaFoldDB" id="A0A521EXC5"/>
<reference evidence="3 4" key="1">
    <citation type="submission" date="2017-05" db="EMBL/GenBank/DDBJ databases">
        <authorList>
            <person name="Varghese N."/>
            <person name="Submissions S."/>
        </authorList>
    </citation>
    <scope>NUCLEOTIDE SEQUENCE [LARGE SCALE GENOMIC DNA]</scope>
    <source>
        <strain evidence="3 4">DSM 46834</strain>
    </source>
</reference>
<dbReference type="Proteomes" id="UP000317484">
    <property type="component" value="Unassembled WGS sequence"/>
</dbReference>
<feature type="region of interest" description="Disordered" evidence="1">
    <location>
        <begin position="67"/>
        <end position="166"/>
    </location>
</feature>
<organism evidence="3 4">
    <name type="scientific">Geodermatophilus aquaeductus</name>
    <dbReference type="NCBI Taxonomy" id="1564161"/>
    <lineage>
        <taxon>Bacteria</taxon>
        <taxon>Bacillati</taxon>
        <taxon>Actinomycetota</taxon>
        <taxon>Actinomycetes</taxon>
        <taxon>Geodermatophilales</taxon>
        <taxon>Geodermatophilaceae</taxon>
        <taxon>Geodermatophilus</taxon>
    </lineage>
</organism>
<keyword evidence="2" id="KW-0472">Membrane</keyword>
<name>A0A521EXC5_9ACTN</name>